<dbReference type="Proteomes" id="UP000694255">
    <property type="component" value="Unassembled WGS sequence"/>
</dbReference>
<protein>
    <recommendedName>
        <fullName evidence="6">LicD/FKTN/FKRP nucleotidyltransferase domain-containing protein</fullName>
    </recommendedName>
</protein>
<reference evidence="7 8" key="1">
    <citation type="journal article" date="2021" name="DNA Res.">
        <title>Genome analysis of Candida subhashii reveals its hybrid nature and dual mitochondrial genome conformations.</title>
        <authorList>
            <person name="Mixao V."/>
            <person name="Hegedusova E."/>
            <person name="Saus E."/>
            <person name="Pryszcz L.P."/>
            <person name="Cillingova A."/>
            <person name="Nosek J."/>
            <person name="Gabaldon T."/>
        </authorList>
    </citation>
    <scope>NUCLEOTIDE SEQUENCE [LARGE SCALE GENOMIC DNA]</scope>
    <source>
        <strain evidence="7 8">CBS 10753</strain>
    </source>
</reference>
<dbReference type="PANTHER" id="PTHR15407">
    <property type="entry name" value="FUKUTIN-RELATED"/>
    <property type="match status" value="1"/>
</dbReference>
<dbReference type="EMBL" id="JAGSYN010000155">
    <property type="protein sequence ID" value="KAG7662994.1"/>
    <property type="molecule type" value="Genomic_DNA"/>
</dbReference>
<proteinExistence type="predicted"/>
<evidence type="ECO:0000256" key="4">
    <source>
        <dbReference type="ARBA" id="ARBA00023136"/>
    </source>
</evidence>
<dbReference type="PANTHER" id="PTHR15407:SF28">
    <property type="entry name" value="RIBITOL-5-PHOSPHATE TRANSFERASE FKTN"/>
    <property type="match status" value="1"/>
</dbReference>
<evidence type="ECO:0000256" key="5">
    <source>
        <dbReference type="SAM" id="MobiDB-lite"/>
    </source>
</evidence>
<evidence type="ECO:0000256" key="2">
    <source>
        <dbReference type="ARBA" id="ARBA00022692"/>
    </source>
</evidence>
<evidence type="ECO:0000256" key="3">
    <source>
        <dbReference type="ARBA" id="ARBA00022989"/>
    </source>
</evidence>
<evidence type="ECO:0000259" key="6">
    <source>
        <dbReference type="Pfam" id="PF04991"/>
    </source>
</evidence>
<dbReference type="InterPro" id="IPR009644">
    <property type="entry name" value="FKTN/MNN4/W02B3.4-1"/>
</dbReference>
<keyword evidence="8" id="KW-1185">Reference proteome</keyword>
<dbReference type="InterPro" id="IPR007074">
    <property type="entry name" value="LicD/FKTN/FKRP_NTP_transf"/>
</dbReference>
<feature type="compositionally biased region" description="Basic and acidic residues" evidence="5">
    <location>
        <begin position="755"/>
        <end position="765"/>
    </location>
</feature>
<accession>A0A8J5QJ89</accession>
<keyword evidence="4" id="KW-0472">Membrane</keyword>
<gene>
    <name evidence="7" type="ORF">J8A68_003504</name>
</gene>
<feature type="compositionally biased region" description="Polar residues" evidence="5">
    <location>
        <begin position="734"/>
        <end position="753"/>
    </location>
</feature>
<dbReference type="RefSeq" id="XP_049263227.1">
    <property type="nucleotide sequence ID" value="XM_049407367.1"/>
</dbReference>
<comment type="caution">
    <text evidence="7">The sequence shown here is derived from an EMBL/GenBank/DDBJ whole genome shotgun (WGS) entry which is preliminary data.</text>
</comment>
<name>A0A8J5QJ89_9ASCO</name>
<feature type="domain" description="LicD/FKTN/FKRP nucleotidyltransferase" evidence="6">
    <location>
        <begin position="375"/>
        <end position="507"/>
    </location>
</feature>
<evidence type="ECO:0000256" key="1">
    <source>
        <dbReference type="ARBA" id="ARBA00004167"/>
    </source>
</evidence>
<evidence type="ECO:0000313" key="7">
    <source>
        <dbReference type="EMBL" id="KAG7662994.1"/>
    </source>
</evidence>
<sequence>MKTSQRFTMKQNDPRLFWDQHYIGEYPDNFTKRIRPRAFNPSQFDTRLEEILSSVDVKGVSIKTPEDFHNIAIPSTFPDYQPFDARFTFSILLHFLERYELDELPGFHWADFTSMESLEKYLFSIKSSCADFDIRTQNLTTDAKEDRRNPNRYCIDDTDIPKLLETSKDGELVKNLKYIQEQTFSTGFHIFTNCGRQSFEFRPIIGRSYIYDFMPSPKSLILLFPEFKAFQIDINQDKKLKLVQYADVVERSINAKDQIISFMKALPIKTNPMHYNIELNHDEFIDKSPEIIEHLEASDEPLSQRDQLYLEGLKFSNAIDKPYKFFSEASILKSQNGFSSGMHYDWRFFNGNIVNSPKNDMSIHGLLKAMFKLANAYDIKCWIAHGSLLSWYWDGMKFPWDGDVDITMPIDELHHLTRQFNQSLIVDFGNDIDSQIRYGRYFLDSSAFISRRTKENGRNNIDARLIDIDTGIYIDITGLAVTSAKAPDRYDYLLKSTEYERDSERNIKDTSVTEYDVNTFLQAYNCKNNQFFRLKELSPLMLSLFDGEFTYVPNQISNILISKFSPKSITKTQYKDYTYVPILRLWLKTEVLYDFLAATTKRTKKEMKDKKVVPELNEDQCLELLRTKTDILAEYVRTRRMTAFHDEEIKMLLQDESTELLNYEEGTLIDNTAVFRPDMFTWATLKERNTYDKVWKRVNKLLNEYEKKGKKASKVILGADVIPKEKLPEDDNNPEQNKLKSNGENAIQKQQPVKMSEDPIKDDPNLKVQDLGESGKSPKLINVLEEFSKAFEGAGKIKELMNSDKLLEEAEL</sequence>
<dbReference type="Pfam" id="PF04991">
    <property type="entry name" value="LicD"/>
    <property type="match status" value="1"/>
</dbReference>
<dbReference type="GeneID" id="73470304"/>
<dbReference type="AlphaFoldDB" id="A0A8J5QJ89"/>
<dbReference type="GO" id="GO:0016020">
    <property type="term" value="C:membrane"/>
    <property type="evidence" value="ECO:0007669"/>
    <property type="project" value="UniProtKB-SubCell"/>
</dbReference>
<dbReference type="OrthoDB" id="444255at2759"/>
<dbReference type="GO" id="GO:0009100">
    <property type="term" value="P:glycoprotein metabolic process"/>
    <property type="evidence" value="ECO:0007669"/>
    <property type="project" value="UniProtKB-ARBA"/>
</dbReference>
<comment type="subcellular location">
    <subcellularLocation>
        <location evidence="1">Membrane</location>
        <topology evidence="1">Single-pass membrane protein</topology>
    </subcellularLocation>
</comment>
<keyword evidence="2" id="KW-0812">Transmembrane</keyword>
<feature type="region of interest" description="Disordered" evidence="5">
    <location>
        <begin position="725"/>
        <end position="774"/>
    </location>
</feature>
<keyword evidence="3" id="KW-1133">Transmembrane helix</keyword>
<evidence type="ECO:0000313" key="8">
    <source>
        <dbReference type="Proteomes" id="UP000694255"/>
    </source>
</evidence>
<organism evidence="7 8">
    <name type="scientific">[Candida] subhashii</name>
    <dbReference type="NCBI Taxonomy" id="561895"/>
    <lineage>
        <taxon>Eukaryota</taxon>
        <taxon>Fungi</taxon>
        <taxon>Dikarya</taxon>
        <taxon>Ascomycota</taxon>
        <taxon>Saccharomycotina</taxon>
        <taxon>Pichiomycetes</taxon>
        <taxon>Debaryomycetaceae</taxon>
        <taxon>Spathaspora</taxon>
    </lineage>
</organism>